<dbReference type="OrthoDB" id="2298315at2"/>
<keyword evidence="2" id="KW-1185">Reference proteome</keyword>
<reference evidence="1 2" key="1">
    <citation type="journal article" date="2015" name="Genome Announc.">
        <title>Expanding the biotechnology potential of lactobacilli through comparative genomics of 213 strains and associated genera.</title>
        <authorList>
            <person name="Sun Z."/>
            <person name="Harris H.M."/>
            <person name="McCann A."/>
            <person name="Guo C."/>
            <person name="Argimon S."/>
            <person name="Zhang W."/>
            <person name="Yang X."/>
            <person name="Jeffery I.B."/>
            <person name="Cooney J.C."/>
            <person name="Kagawa T.F."/>
            <person name="Liu W."/>
            <person name="Song Y."/>
            <person name="Salvetti E."/>
            <person name="Wrobel A."/>
            <person name="Rasinkangas P."/>
            <person name="Parkhill J."/>
            <person name="Rea M.C."/>
            <person name="O'Sullivan O."/>
            <person name="Ritari J."/>
            <person name="Douillard F.P."/>
            <person name="Paul Ross R."/>
            <person name="Yang R."/>
            <person name="Briner A.E."/>
            <person name="Felis G.E."/>
            <person name="de Vos W.M."/>
            <person name="Barrangou R."/>
            <person name="Klaenhammer T.R."/>
            <person name="Caufield P.W."/>
            <person name="Cui Y."/>
            <person name="Zhang H."/>
            <person name="O'Toole P.W."/>
        </authorList>
    </citation>
    <scope>NUCLEOTIDE SEQUENCE [LARGE SCALE GENOMIC DNA]</scope>
    <source>
        <strain evidence="1 2">DSM 19909</strain>
    </source>
</reference>
<organism evidence="1 2">
    <name type="scientific">Secundilactobacillus odoratitofui DSM 19909 = JCM 15043</name>
    <dbReference type="NCBI Taxonomy" id="1423776"/>
    <lineage>
        <taxon>Bacteria</taxon>
        <taxon>Bacillati</taxon>
        <taxon>Bacillota</taxon>
        <taxon>Bacilli</taxon>
        <taxon>Lactobacillales</taxon>
        <taxon>Lactobacillaceae</taxon>
        <taxon>Secundilactobacillus</taxon>
    </lineage>
</organism>
<dbReference type="Pfam" id="PF11184">
    <property type="entry name" value="DUF2969"/>
    <property type="match status" value="1"/>
</dbReference>
<gene>
    <name evidence="1" type="ORF">FD04_GL002258</name>
</gene>
<dbReference type="InterPro" id="IPR021351">
    <property type="entry name" value="DUF2969"/>
</dbReference>
<name>A0A0R1M2S5_9LACO</name>
<evidence type="ECO:0000313" key="1">
    <source>
        <dbReference type="EMBL" id="KRK99441.1"/>
    </source>
</evidence>
<protein>
    <recommendedName>
        <fullName evidence="3">DUF2969 domain-containing protein</fullName>
    </recommendedName>
</protein>
<evidence type="ECO:0000313" key="2">
    <source>
        <dbReference type="Proteomes" id="UP000051160"/>
    </source>
</evidence>
<dbReference type="PATRIC" id="fig|1423776.4.peg.2288"/>
<dbReference type="RefSeq" id="WP_056946463.1">
    <property type="nucleotide sequence ID" value="NZ_AZEE01000010.1"/>
</dbReference>
<dbReference type="STRING" id="1423776.FD04_GL002258"/>
<proteinExistence type="predicted"/>
<dbReference type="EMBL" id="AZEE01000010">
    <property type="protein sequence ID" value="KRK99441.1"/>
    <property type="molecule type" value="Genomic_DNA"/>
</dbReference>
<sequence length="73" mass="7979">MSKKKQPVGVAIDDVTIKGVDGLQLSINSDVIGTVMPLENGAFEAQIESERPVKVKSQDEGVEYLIQAYNLHH</sequence>
<accession>A0A0R1M2S5</accession>
<evidence type="ECO:0008006" key="3">
    <source>
        <dbReference type="Google" id="ProtNLM"/>
    </source>
</evidence>
<comment type="caution">
    <text evidence="1">The sequence shown here is derived from an EMBL/GenBank/DDBJ whole genome shotgun (WGS) entry which is preliminary data.</text>
</comment>
<dbReference type="AlphaFoldDB" id="A0A0R1M2S5"/>
<dbReference type="Proteomes" id="UP000051160">
    <property type="component" value="Unassembled WGS sequence"/>
</dbReference>